<name>A3U5T3_CROAH</name>
<feature type="transmembrane region" description="Helical" evidence="1">
    <location>
        <begin position="20"/>
        <end position="41"/>
    </location>
</feature>
<feature type="transmembrane region" description="Helical" evidence="1">
    <location>
        <begin position="169"/>
        <end position="187"/>
    </location>
</feature>
<dbReference type="STRING" id="216432.CA2559_02555"/>
<feature type="transmembrane region" description="Helical" evidence="1">
    <location>
        <begin position="61"/>
        <end position="87"/>
    </location>
</feature>
<gene>
    <name evidence="2" type="ordered locus">CA2559_02555</name>
</gene>
<dbReference type="Proteomes" id="UP000002297">
    <property type="component" value="Chromosome"/>
</dbReference>
<dbReference type="GeneID" id="89452305"/>
<feature type="transmembrane region" description="Helical" evidence="1">
    <location>
        <begin position="94"/>
        <end position="113"/>
    </location>
</feature>
<protein>
    <recommendedName>
        <fullName evidence="4">DoxX family protein</fullName>
    </recommendedName>
</protein>
<dbReference type="AlphaFoldDB" id="A3U5T3"/>
<keyword evidence="1" id="KW-1133">Transmembrane helix</keyword>
<dbReference type="HOGENOM" id="CLU_101763_0_0_10"/>
<organism evidence="2 3">
    <name type="scientific">Croceibacter atlanticus (strain ATCC BAA-628 / JCM 21780 / CIP 108009 / IAM 15332 / KCTC 12090 / HTCC2559)</name>
    <dbReference type="NCBI Taxonomy" id="216432"/>
    <lineage>
        <taxon>Bacteria</taxon>
        <taxon>Pseudomonadati</taxon>
        <taxon>Bacteroidota</taxon>
        <taxon>Flavobacteriia</taxon>
        <taxon>Flavobacteriales</taxon>
        <taxon>Flavobacteriaceae</taxon>
        <taxon>Croceibacter</taxon>
    </lineage>
</organism>
<sequence>MHHLITRFERAHKKARHNIWIGWFAIFCRIVLAIGFIPAGFTKIIGERFTALPDMHPMGSYLTALFHTGYYYTAIGVAQVLAGVLLLIPRTATLGALLYFPVILNIALLSFSVRFDGSLLSSPLMLLANIFLLCWDYHKLKFIFPWYHKTSTENLIVANEKTKHFPWRFVVGSFMVFVVIVGFIVVINKTLLMPRNSISDCQQDCMNATNPEACLVFCDCVHNNGSPLNECLECYEKSL</sequence>
<dbReference type="KEGG" id="cat:CA2559_02555"/>
<keyword evidence="1" id="KW-0812">Transmembrane</keyword>
<evidence type="ECO:0000313" key="3">
    <source>
        <dbReference type="Proteomes" id="UP000002297"/>
    </source>
</evidence>
<reference evidence="2 3" key="1">
    <citation type="journal article" date="2010" name="J. Bacteriol.">
        <title>The complete genome sequence of Croceibacter atlanticus HTCC2559T.</title>
        <authorList>
            <person name="Oh H.M."/>
            <person name="Kang I."/>
            <person name="Ferriera S."/>
            <person name="Giovannoni S.J."/>
            <person name="Cho J.C."/>
        </authorList>
    </citation>
    <scope>NUCLEOTIDE SEQUENCE [LARGE SCALE GENOMIC DNA]</scope>
    <source>
        <strain evidence="3">ATCC BAA-628 / HTCC2559 / KCTC 12090</strain>
    </source>
</reference>
<dbReference type="eggNOG" id="ENOG502Z8VK">
    <property type="taxonomic scope" value="Bacteria"/>
</dbReference>
<evidence type="ECO:0000256" key="1">
    <source>
        <dbReference type="SAM" id="Phobius"/>
    </source>
</evidence>
<dbReference type="EMBL" id="CP002046">
    <property type="protein sequence ID" value="EAP87600.1"/>
    <property type="molecule type" value="Genomic_DNA"/>
</dbReference>
<keyword evidence="3" id="KW-1185">Reference proteome</keyword>
<dbReference type="RefSeq" id="WP_013186278.1">
    <property type="nucleotide sequence ID" value="NC_014230.1"/>
</dbReference>
<keyword evidence="1" id="KW-0472">Membrane</keyword>
<evidence type="ECO:0008006" key="4">
    <source>
        <dbReference type="Google" id="ProtNLM"/>
    </source>
</evidence>
<dbReference type="OrthoDB" id="5524812at2"/>
<accession>A3U5T3</accession>
<evidence type="ECO:0000313" key="2">
    <source>
        <dbReference type="EMBL" id="EAP87600.1"/>
    </source>
</evidence>
<proteinExistence type="predicted"/>